<dbReference type="AlphaFoldDB" id="M4VFU8"/>
<dbReference type="Proteomes" id="UP000011932">
    <property type="component" value="Chromosome"/>
</dbReference>
<dbReference type="KEGG" id="man:A11S_89"/>
<dbReference type="Gene3D" id="1.10.150.520">
    <property type="match status" value="1"/>
</dbReference>
<dbReference type="Pfam" id="PF00702">
    <property type="entry name" value="Hydrolase"/>
    <property type="match status" value="1"/>
</dbReference>
<dbReference type="InterPro" id="IPR023214">
    <property type="entry name" value="HAD_sf"/>
</dbReference>
<dbReference type="EMBL" id="CP003538">
    <property type="protein sequence ID" value="AGH96926.1"/>
    <property type="molecule type" value="Genomic_DNA"/>
</dbReference>
<dbReference type="PANTHER" id="PTHR12725:SF117">
    <property type="entry name" value="HALOACID DEHALOGENASE-LIKE HYDROLASE"/>
    <property type="match status" value="1"/>
</dbReference>
<dbReference type="RefSeq" id="WP_015466491.1">
    <property type="nucleotide sequence ID" value="NC_020812.1"/>
</dbReference>
<evidence type="ECO:0000313" key="1">
    <source>
        <dbReference type="EMBL" id="AGH96926.1"/>
    </source>
</evidence>
<dbReference type="InterPro" id="IPR036412">
    <property type="entry name" value="HAD-like_sf"/>
</dbReference>
<proteinExistence type="predicted"/>
<sequence length="232" mass="26576">MLIKPKAPIIGRDISGVLWDLDNTLYRLDTMIEHAFNHAVARAALSLGVALPLDEAVTMAHQSYVDHGFSGYRFLRDYGLNRLDLHHRFHEYIDETVIAKNHETRDLFASVQTDHALITHGSRVWALKVLEHLELQPWFPDPRVFAYENYDFESKAKSRKPFEMALSSINKNPEAVVMVEDTLDNLRIPHEMGMTTIFLHHGRDPGELPDFVDHTMQTAQDVLVNVLKAPKD</sequence>
<gene>
    <name evidence="1" type="ORF">A11S_89</name>
</gene>
<dbReference type="SFLD" id="SFLDS00003">
    <property type="entry name" value="Haloacid_Dehalogenase"/>
    <property type="match status" value="1"/>
</dbReference>
<name>M4VFU8_9BACT</name>
<protein>
    <submittedName>
        <fullName evidence="1">Pyrimidine 5'-nucleotidase</fullName>
    </submittedName>
</protein>
<dbReference type="STRING" id="349215.A11S_89"/>
<dbReference type="OrthoDB" id="9803141at2"/>
<organism evidence="1 2">
    <name type="scientific">Micavibrio aeruginosavorus EPB</name>
    <dbReference type="NCBI Taxonomy" id="349215"/>
    <lineage>
        <taxon>Bacteria</taxon>
        <taxon>Pseudomonadati</taxon>
        <taxon>Bdellovibrionota</taxon>
        <taxon>Bdellovibrionia</taxon>
        <taxon>Bdellovibrionales</taxon>
        <taxon>Pseudobdellovibrionaceae</taxon>
        <taxon>Micavibrio</taxon>
    </lineage>
</organism>
<dbReference type="HOGENOM" id="CLU_1198656_0_0_5"/>
<accession>M4VFU8</accession>
<dbReference type="SFLD" id="SFLDG01129">
    <property type="entry name" value="C1.5:_HAD__Beta-PGM__Phosphata"/>
    <property type="match status" value="1"/>
</dbReference>
<evidence type="ECO:0000313" key="2">
    <source>
        <dbReference type="Proteomes" id="UP000011932"/>
    </source>
</evidence>
<reference evidence="1 2" key="1">
    <citation type="journal article" date="2013" name="ISME J.">
        <title>By their genes ye shall know them: genomic signatures of predatory bacteria.</title>
        <authorList>
            <person name="Pasternak Z."/>
            <person name="Pietrokovski S."/>
            <person name="Rotem O."/>
            <person name="Gophna U."/>
            <person name="Lurie-Weinberger M.N."/>
            <person name="Jurkevitch E."/>
        </authorList>
    </citation>
    <scope>NUCLEOTIDE SEQUENCE [LARGE SCALE GENOMIC DNA]</scope>
    <source>
        <strain evidence="1">EPB</strain>
    </source>
</reference>
<dbReference type="SUPFAM" id="SSF56784">
    <property type="entry name" value="HAD-like"/>
    <property type="match status" value="1"/>
</dbReference>
<dbReference type="PANTHER" id="PTHR12725">
    <property type="entry name" value="HALOACID DEHALOGENASE-LIKE HYDROLASE"/>
    <property type="match status" value="1"/>
</dbReference>
<dbReference type="Gene3D" id="3.40.50.1000">
    <property type="entry name" value="HAD superfamily/HAD-like"/>
    <property type="match status" value="1"/>
</dbReference>